<organism evidence="1 2">
    <name type="scientific">Acinetobacter haemolyticus ATCC 19194</name>
    <dbReference type="NCBI Taxonomy" id="707232"/>
    <lineage>
        <taxon>Bacteria</taxon>
        <taxon>Pseudomonadati</taxon>
        <taxon>Pseudomonadota</taxon>
        <taxon>Gammaproteobacteria</taxon>
        <taxon>Moraxellales</taxon>
        <taxon>Moraxellaceae</taxon>
        <taxon>Acinetobacter</taxon>
    </lineage>
</organism>
<dbReference type="HOGENOM" id="CLU_3039413_0_0_6"/>
<dbReference type="Proteomes" id="UP000003085">
    <property type="component" value="Unassembled WGS sequence"/>
</dbReference>
<dbReference type="AlphaFoldDB" id="D4XPI0"/>
<sequence>MLMWLIQCLHGPYNLTPQSEHVSNSAKVMPKFRNADFFKYFLFQMVKTGVFHFL</sequence>
<name>D4XPI0_ACIHA</name>
<dbReference type="EMBL" id="ADMT01000147">
    <property type="protein sequence ID" value="EFF82933.1"/>
    <property type="molecule type" value="Genomic_DNA"/>
</dbReference>
<protein>
    <submittedName>
        <fullName evidence="1">Uncharacterized protein</fullName>
    </submittedName>
</protein>
<evidence type="ECO:0000313" key="1">
    <source>
        <dbReference type="EMBL" id="EFF82933.1"/>
    </source>
</evidence>
<accession>D4XPI0</accession>
<proteinExistence type="predicted"/>
<reference evidence="2" key="1">
    <citation type="submission" date="2010-03" db="EMBL/GenBank/DDBJ databases">
        <title>Complete sequence of Mobiluncus curtisii ATCC 43063.</title>
        <authorList>
            <person name="Muzny D."/>
            <person name="Qin X."/>
            <person name="Deng J."/>
            <person name="Jiang H."/>
            <person name="Liu Y."/>
            <person name="Qu J."/>
            <person name="Song X.-Z."/>
            <person name="Zhang L."/>
            <person name="Thornton R."/>
            <person name="Coyle M."/>
            <person name="Francisco L."/>
            <person name="Jackson L."/>
            <person name="Javaid M."/>
            <person name="Korchina V."/>
            <person name="Kovar C."/>
            <person name="Mata R."/>
            <person name="Mathew T."/>
            <person name="Ngo R."/>
            <person name="Nguyen L."/>
            <person name="Nguyen N."/>
            <person name="Okwuonu G."/>
            <person name="Ongeri F."/>
            <person name="Pham C."/>
            <person name="Simmons D."/>
            <person name="Wilczek-Boney K."/>
            <person name="Hale W."/>
            <person name="Jakkamsetti A."/>
            <person name="Pham P."/>
            <person name="Ruth R."/>
            <person name="San Lucas F."/>
            <person name="Warren J."/>
            <person name="Zhang J."/>
            <person name="Zhao Z."/>
            <person name="Zhou C."/>
            <person name="Zhu D."/>
            <person name="Lee S."/>
            <person name="Bess C."/>
            <person name="Blankenburg K."/>
            <person name="Forbes L."/>
            <person name="Fu Q."/>
            <person name="Gubbala S."/>
            <person name="Hirani K."/>
            <person name="Jayaseelan J.C."/>
            <person name="Lara F."/>
            <person name="Munidasa M."/>
            <person name="Palculict T."/>
            <person name="Patil S."/>
            <person name="Pu L.-L."/>
            <person name="Saada N."/>
            <person name="Tang L."/>
            <person name="Weissenberger G."/>
            <person name="Zhu Y."/>
            <person name="Hemphill L."/>
            <person name="Shang Y."/>
            <person name="Youmans B."/>
            <person name="Ayvaz T."/>
            <person name="Ross M."/>
            <person name="Santibanez J."/>
            <person name="Aqrawi P."/>
            <person name="Gross S."/>
            <person name="Joshi V."/>
            <person name="Fowler G."/>
            <person name="Nazareth L."/>
            <person name="Reid J."/>
            <person name="Worley K."/>
            <person name="Petrosino J."/>
            <person name="Highlander S."/>
            <person name="Gibbs R."/>
            <person name="Gibbs R."/>
        </authorList>
    </citation>
    <scope>NUCLEOTIDE SEQUENCE [LARGE SCALE GENOMIC DNA]</scope>
    <source>
        <strain evidence="2">ATCC 19194</strain>
    </source>
</reference>
<evidence type="ECO:0000313" key="2">
    <source>
        <dbReference type="Proteomes" id="UP000003085"/>
    </source>
</evidence>
<gene>
    <name evidence="1" type="ORF">HMP0015_1622</name>
</gene>
<comment type="caution">
    <text evidence="1">The sequence shown here is derived from an EMBL/GenBank/DDBJ whole genome shotgun (WGS) entry which is preliminary data.</text>
</comment>